<dbReference type="GO" id="GO:0030435">
    <property type="term" value="P:sporulation resulting in formation of a cellular spore"/>
    <property type="evidence" value="ECO:0007669"/>
    <property type="project" value="UniProtKB-KW"/>
</dbReference>
<evidence type="ECO:0000256" key="6">
    <source>
        <dbReference type="ARBA" id="ARBA00038045"/>
    </source>
</evidence>
<dbReference type="OrthoDB" id="1746739at2759"/>
<keyword evidence="5" id="KW-0539">Nucleus</keyword>
<dbReference type="InterPro" id="IPR021740">
    <property type="entry name" value="Velvet"/>
</dbReference>
<dbReference type="Pfam" id="PF11754">
    <property type="entry name" value="Velvet"/>
    <property type="match status" value="1"/>
</dbReference>
<dbReference type="PANTHER" id="PTHR33572:SF3">
    <property type="entry name" value="VELVET COMPLEX SUBUNIT B"/>
    <property type="match status" value="1"/>
</dbReference>
<dbReference type="InterPro" id="IPR037525">
    <property type="entry name" value="Velvet_dom"/>
</dbReference>
<comment type="subcellular location">
    <subcellularLocation>
        <location evidence="1">Nucleus</location>
    </subcellularLocation>
</comment>
<gene>
    <name evidence="8" type="ORF">K460DRAFT_377179</name>
</gene>
<keyword evidence="2" id="KW-0749">Sporulation</keyword>
<evidence type="ECO:0000256" key="1">
    <source>
        <dbReference type="ARBA" id="ARBA00004123"/>
    </source>
</evidence>
<evidence type="ECO:0000256" key="5">
    <source>
        <dbReference type="ARBA" id="ARBA00023242"/>
    </source>
</evidence>
<dbReference type="GO" id="GO:0005634">
    <property type="term" value="C:nucleus"/>
    <property type="evidence" value="ECO:0007669"/>
    <property type="project" value="UniProtKB-SubCell"/>
</dbReference>
<evidence type="ECO:0000313" key="8">
    <source>
        <dbReference type="EMBL" id="KAF1845847.1"/>
    </source>
</evidence>
<sequence length="315" mass="34319">MYSQGDNPGDYVGQRDGRTYRLRVEQQPVRARMCGFGDKDRRPITPPPCIRLIVCDSKTGQEIDFNDVDSTFFVLMVDLWHEDATRAVNLVRHSSAAPTVSISSSTVTSYPPPPERPMYMPTPMMPAPLQYNQFGQPMRPPVDAYGHPGMPTSYYGAVPGSAGYPTYGGSSAYQNPVQMPVAIAAPPINQNHTRNLIGMNAVNACRLNDPDGKTGFWFVLQDLSVRTEGNFRLKLSMCDIGIGQGTNAVVSTGKSPVLATSFSAPFTVYSAKKFPGVIESTPLSKCFAGQGIKIPIRKDGPKNLSNQAEFDADEV</sequence>
<reference evidence="8" key="1">
    <citation type="submission" date="2020-01" db="EMBL/GenBank/DDBJ databases">
        <authorList>
            <consortium name="DOE Joint Genome Institute"/>
            <person name="Haridas S."/>
            <person name="Albert R."/>
            <person name="Binder M."/>
            <person name="Bloem J."/>
            <person name="Labutti K."/>
            <person name="Salamov A."/>
            <person name="Andreopoulos B."/>
            <person name="Baker S.E."/>
            <person name="Barry K."/>
            <person name="Bills G."/>
            <person name="Bluhm B.H."/>
            <person name="Cannon C."/>
            <person name="Castanera R."/>
            <person name="Culley D.E."/>
            <person name="Daum C."/>
            <person name="Ezra D."/>
            <person name="Gonzalez J.B."/>
            <person name="Henrissat B."/>
            <person name="Kuo A."/>
            <person name="Liang C."/>
            <person name="Lipzen A."/>
            <person name="Lutzoni F."/>
            <person name="Magnuson J."/>
            <person name="Mondo S."/>
            <person name="Nolan M."/>
            <person name="Ohm R."/>
            <person name="Pangilinan J."/>
            <person name="Park H.-J."/>
            <person name="Ramirez L."/>
            <person name="Alfaro M."/>
            <person name="Sun H."/>
            <person name="Tritt A."/>
            <person name="Yoshinaga Y."/>
            <person name="Zwiers L.-H."/>
            <person name="Turgeon B.G."/>
            <person name="Goodwin S.B."/>
            <person name="Spatafora J.W."/>
            <person name="Crous P.W."/>
            <person name="Grigoriev I.V."/>
        </authorList>
    </citation>
    <scope>NUCLEOTIDE SEQUENCE</scope>
    <source>
        <strain evidence="8">CBS 394.84</strain>
    </source>
</reference>
<dbReference type="EMBL" id="ML976616">
    <property type="protein sequence ID" value="KAF1845847.1"/>
    <property type="molecule type" value="Genomic_DNA"/>
</dbReference>
<accession>A0A9P4GID2</accession>
<evidence type="ECO:0000313" key="9">
    <source>
        <dbReference type="Proteomes" id="UP000800039"/>
    </source>
</evidence>
<evidence type="ECO:0000256" key="4">
    <source>
        <dbReference type="ARBA" id="ARBA00023163"/>
    </source>
</evidence>
<dbReference type="GeneID" id="63852199"/>
<dbReference type="Proteomes" id="UP000800039">
    <property type="component" value="Unassembled WGS sequence"/>
</dbReference>
<keyword evidence="9" id="KW-1185">Reference proteome</keyword>
<keyword evidence="3" id="KW-0805">Transcription regulation</keyword>
<name>A0A9P4GID2_9PLEO</name>
<feature type="domain" description="Velvet" evidence="7">
    <location>
        <begin position="14"/>
        <end position="297"/>
    </location>
</feature>
<organism evidence="8 9">
    <name type="scientific">Cucurbitaria berberidis CBS 394.84</name>
    <dbReference type="NCBI Taxonomy" id="1168544"/>
    <lineage>
        <taxon>Eukaryota</taxon>
        <taxon>Fungi</taxon>
        <taxon>Dikarya</taxon>
        <taxon>Ascomycota</taxon>
        <taxon>Pezizomycotina</taxon>
        <taxon>Dothideomycetes</taxon>
        <taxon>Pleosporomycetidae</taxon>
        <taxon>Pleosporales</taxon>
        <taxon>Pleosporineae</taxon>
        <taxon>Cucurbitariaceae</taxon>
        <taxon>Cucurbitaria</taxon>
    </lineage>
</organism>
<dbReference type="InterPro" id="IPR038491">
    <property type="entry name" value="Velvet_dom_sf"/>
</dbReference>
<evidence type="ECO:0000259" key="7">
    <source>
        <dbReference type="PROSITE" id="PS51821"/>
    </source>
</evidence>
<dbReference type="PROSITE" id="PS51821">
    <property type="entry name" value="VELVET"/>
    <property type="match status" value="1"/>
</dbReference>
<keyword evidence="4" id="KW-0804">Transcription</keyword>
<evidence type="ECO:0000256" key="2">
    <source>
        <dbReference type="ARBA" id="ARBA00022969"/>
    </source>
</evidence>
<protein>
    <recommendedName>
        <fullName evidence="7">Velvet domain-containing protein</fullName>
    </recommendedName>
</protein>
<comment type="similarity">
    <text evidence="6">Belongs to the velvet family. VelB subfamily.</text>
</comment>
<proteinExistence type="inferred from homology"/>
<dbReference type="RefSeq" id="XP_040788410.1">
    <property type="nucleotide sequence ID" value="XM_040934948.1"/>
</dbReference>
<evidence type="ECO:0000256" key="3">
    <source>
        <dbReference type="ARBA" id="ARBA00023015"/>
    </source>
</evidence>
<comment type="caution">
    <text evidence="8">The sequence shown here is derived from an EMBL/GenBank/DDBJ whole genome shotgun (WGS) entry which is preliminary data.</text>
</comment>
<dbReference type="Gene3D" id="2.60.40.3960">
    <property type="entry name" value="Velvet domain"/>
    <property type="match status" value="2"/>
</dbReference>
<dbReference type="PANTHER" id="PTHR33572">
    <property type="entry name" value="SPORE DEVELOPMENT REGULATOR VOSA"/>
    <property type="match status" value="1"/>
</dbReference>
<dbReference type="AlphaFoldDB" id="A0A9P4GID2"/>